<dbReference type="PANTHER" id="PTHR11266:SF50">
    <property type="entry name" value="VACUOLAR MEMBRANE PROTEIN YOR292C"/>
    <property type="match status" value="1"/>
</dbReference>
<evidence type="ECO:0000313" key="8">
    <source>
        <dbReference type="Proteomes" id="UP000242519"/>
    </source>
</evidence>
<evidence type="ECO:0000256" key="1">
    <source>
        <dbReference type="ARBA" id="ARBA00004141"/>
    </source>
</evidence>
<dbReference type="OrthoDB" id="10267969at2759"/>
<evidence type="ECO:0000256" key="3">
    <source>
        <dbReference type="ARBA" id="ARBA00022692"/>
    </source>
</evidence>
<organism evidence="7 8">
    <name type="scientific">Diplocarpon coronariae</name>
    <dbReference type="NCBI Taxonomy" id="2795749"/>
    <lineage>
        <taxon>Eukaryota</taxon>
        <taxon>Fungi</taxon>
        <taxon>Dikarya</taxon>
        <taxon>Ascomycota</taxon>
        <taxon>Pezizomycotina</taxon>
        <taxon>Leotiomycetes</taxon>
        <taxon>Helotiales</taxon>
        <taxon>Drepanopezizaceae</taxon>
        <taxon>Diplocarpon</taxon>
    </lineage>
</organism>
<dbReference type="Proteomes" id="UP000242519">
    <property type="component" value="Unassembled WGS sequence"/>
</dbReference>
<dbReference type="PANTHER" id="PTHR11266">
    <property type="entry name" value="PEROXISOMAL MEMBRANE PROTEIN 2, PXMP2 MPV17"/>
    <property type="match status" value="1"/>
</dbReference>
<feature type="transmembrane region" description="Helical" evidence="6">
    <location>
        <begin position="207"/>
        <end position="227"/>
    </location>
</feature>
<protein>
    <submittedName>
        <fullName evidence="7">Integral membrane protein</fullName>
    </submittedName>
</protein>
<evidence type="ECO:0000256" key="4">
    <source>
        <dbReference type="ARBA" id="ARBA00022989"/>
    </source>
</evidence>
<dbReference type="GO" id="GO:0016020">
    <property type="term" value="C:membrane"/>
    <property type="evidence" value="ECO:0007669"/>
    <property type="project" value="UniProtKB-SubCell"/>
</dbReference>
<keyword evidence="3 6" id="KW-0812">Transmembrane</keyword>
<accession>A0A218ZF02</accession>
<gene>
    <name evidence="7" type="ORF">B2J93_854</name>
</gene>
<evidence type="ECO:0000256" key="2">
    <source>
        <dbReference type="ARBA" id="ARBA00006824"/>
    </source>
</evidence>
<dbReference type="STRING" id="503106.A0A218ZF02"/>
<dbReference type="EMBL" id="MZNU01000060">
    <property type="protein sequence ID" value="OWP05736.1"/>
    <property type="molecule type" value="Genomic_DNA"/>
</dbReference>
<dbReference type="InParanoid" id="A0A218ZF02"/>
<evidence type="ECO:0000256" key="5">
    <source>
        <dbReference type="ARBA" id="ARBA00023136"/>
    </source>
</evidence>
<evidence type="ECO:0000313" key="7">
    <source>
        <dbReference type="EMBL" id="OWP05736.1"/>
    </source>
</evidence>
<comment type="caution">
    <text evidence="6">Lacks conserved residue(s) required for the propagation of feature annotation.</text>
</comment>
<comment type="caution">
    <text evidence="7">The sequence shown here is derived from an EMBL/GenBank/DDBJ whole genome shotgun (WGS) entry which is preliminary data.</text>
</comment>
<dbReference type="GO" id="GO:0005739">
    <property type="term" value="C:mitochondrion"/>
    <property type="evidence" value="ECO:0007669"/>
    <property type="project" value="TreeGrafter"/>
</dbReference>
<reference evidence="7 8" key="1">
    <citation type="submission" date="2017-04" db="EMBL/GenBank/DDBJ databases">
        <title>Draft genome sequence of Marssonina coronaria NL1: causal agent of apple blotch.</title>
        <authorList>
            <person name="Cheng Q."/>
        </authorList>
    </citation>
    <scope>NUCLEOTIDE SEQUENCE [LARGE SCALE GENOMIC DNA]</scope>
    <source>
        <strain evidence="7 8">NL1</strain>
    </source>
</reference>
<dbReference type="FunCoup" id="A0A218ZF02">
    <property type="interactions" value="9"/>
</dbReference>
<sequence>MALPLEIPRRRFMRSINSKYINGRVVSSPLSRVTAEWPALPISTNRLADTIHSPQQPLVHCIIFLIELAMISRLATKFNSYYADRPVLTMMITNAILGGIADTVAQSITAIRQTALRKPGGVAKDDTLAIEIHELDRKNPLSEQDLIPASKFLPPPFDFERLTRFMAYGFAMAPVQFKWFQFLSRAFPITKTSGLGPALKMVAFDQLVFAPVGIATFFVVMTVAEGGGRRTVSHKLRDMYLPTLKANFMVWPAVQIINFRIMPLQFQLPFVSTIGIAWTAYLSLSNAAEDALDARSAPQSPNIRLL</sequence>
<evidence type="ECO:0000256" key="6">
    <source>
        <dbReference type="RuleBase" id="RU363053"/>
    </source>
</evidence>
<keyword evidence="4 6" id="KW-1133">Transmembrane helix</keyword>
<keyword evidence="8" id="KW-1185">Reference proteome</keyword>
<comment type="similarity">
    <text evidence="2 6">Belongs to the peroxisomal membrane protein PXMP2/4 family.</text>
</comment>
<dbReference type="AlphaFoldDB" id="A0A218ZF02"/>
<keyword evidence="5 6" id="KW-0472">Membrane</keyword>
<proteinExistence type="inferred from homology"/>
<dbReference type="Pfam" id="PF04117">
    <property type="entry name" value="Mpv17_PMP22"/>
    <property type="match status" value="1"/>
</dbReference>
<name>A0A218ZF02_9HELO</name>
<dbReference type="InterPro" id="IPR007248">
    <property type="entry name" value="Mpv17_PMP22"/>
</dbReference>
<comment type="subcellular location">
    <subcellularLocation>
        <location evidence="1">Membrane</location>
        <topology evidence="1">Multi-pass membrane protein</topology>
    </subcellularLocation>
</comment>